<gene>
    <name evidence="2" type="ORF">GSCOC_T00004806001</name>
</gene>
<proteinExistence type="predicted"/>
<sequence>MLYIDDCYSVETYLKCYDPCILPVNGKNEWEDVDVLVPLPPNYGRAPGRPKKQRRKSVDEIQQTKEQGKKVMRFGQICKCSLYGEQGHNTRTCKFRQKTGVAASQMSEQG</sequence>
<dbReference type="OrthoDB" id="1939383at2759"/>
<evidence type="ECO:0000313" key="3">
    <source>
        <dbReference type="Proteomes" id="UP000295252"/>
    </source>
</evidence>
<keyword evidence="3" id="KW-1185">Reference proteome</keyword>
<dbReference type="PhylomeDB" id="A0A068V8U2"/>
<evidence type="ECO:0000256" key="1">
    <source>
        <dbReference type="SAM" id="MobiDB-lite"/>
    </source>
</evidence>
<dbReference type="AlphaFoldDB" id="A0A068V8U2"/>
<dbReference type="Proteomes" id="UP000295252">
    <property type="component" value="Chromosome III"/>
</dbReference>
<dbReference type="OMA" id="HECYHIE"/>
<dbReference type="Gramene" id="CDP16977">
    <property type="protein sequence ID" value="CDP16977"/>
    <property type="gene ID" value="GSCOC_T00004806001"/>
</dbReference>
<dbReference type="InParanoid" id="A0A068V8U2"/>
<evidence type="ECO:0000313" key="2">
    <source>
        <dbReference type="EMBL" id="CDP16977.1"/>
    </source>
</evidence>
<protein>
    <submittedName>
        <fullName evidence="2">Uncharacterized protein</fullName>
    </submittedName>
</protein>
<organism evidence="2 3">
    <name type="scientific">Coffea canephora</name>
    <name type="common">Robusta coffee</name>
    <dbReference type="NCBI Taxonomy" id="49390"/>
    <lineage>
        <taxon>Eukaryota</taxon>
        <taxon>Viridiplantae</taxon>
        <taxon>Streptophyta</taxon>
        <taxon>Embryophyta</taxon>
        <taxon>Tracheophyta</taxon>
        <taxon>Spermatophyta</taxon>
        <taxon>Magnoliopsida</taxon>
        <taxon>eudicotyledons</taxon>
        <taxon>Gunneridae</taxon>
        <taxon>Pentapetalae</taxon>
        <taxon>asterids</taxon>
        <taxon>lamiids</taxon>
        <taxon>Gentianales</taxon>
        <taxon>Rubiaceae</taxon>
        <taxon>Ixoroideae</taxon>
        <taxon>Gardenieae complex</taxon>
        <taxon>Bertiereae - Coffeeae clade</taxon>
        <taxon>Coffeeae</taxon>
        <taxon>Coffea</taxon>
    </lineage>
</organism>
<name>A0A068V8U2_COFCA</name>
<feature type="region of interest" description="Disordered" evidence="1">
    <location>
        <begin position="41"/>
        <end position="67"/>
    </location>
</feature>
<accession>A0A068V8U2</accession>
<feature type="compositionally biased region" description="Basic and acidic residues" evidence="1">
    <location>
        <begin position="56"/>
        <end position="67"/>
    </location>
</feature>
<dbReference type="EMBL" id="HG739225">
    <property type="protein sequence ID" value="CDP16977.1"/>
    <property type="molecule type" value="Genomic_DNA"/>
</dbReference>
<reference evidence="3" key="1">
    <citation type="journal article" date="2014" name="Science">
        <title>The coffee genome provides insight into the convergent evolution of caffeine biosynthesis.</title>
        <authorList>
            <person name="Denoeud F."/>
            <person name="Carretero-Paulet L."/>
            <person name="Dereeper A."/>
            <person name="Droc G."/>
            <person name="Guyot R."/>
            <person name="Pietrella M."/>
            <person name="Zheng C."/>
            <person name="Alberti A."/>
            <person name="Anthony F."/>
            <person name="Aprea G."/>
            <person name="Aury J.M."/>
            <person name="Bento P."/>
            <person name="Bernard M."/>
            <person name="Bocs S."/>
            <person name="Campa C."/>
            <person name="Cenci A."/>
            <person name="Combes M.C."/>
            <person name="Crouzillat D."/>
            <person name="Da Silva C."/>
            <person name="Daddiego L."/>
            <person name="De Bellis F."/>
            <person name="Dussert S."/>
            <person name="Garsmeur O."/>
            <person name="Gayraud T."/>
            <person name="Guignon V."/>
            <person name="Jahn K."/>
            <person name="Jamilloux V."/>
            <person name="Joet T."/>
            <person name="Labadie K."/>
            <person name="Lan T."/>
            <person name="Leclercq J."/>
            <person name="Lepelley M."/>
            <person name="Leroy T."/>
            <person name="Li L.T."/>
            <person name="Librado P."/>
            <person name="Lopez L."/>
            <person name="Munoz A."/>
            <person name="Noel B."/>
            <person name="Pallavicini A."/>
            <person name="Perrotta G."/>
            <person name="Poncet V."/>
            <person name="Pot D."/>
            <person name="Priyono X."/>
            <person name="Rigoreau M."/>
            <person name="Rouard M."/>
            <person name="Rozas J."/>
            <person name="Tranchant-Dubreuil C."/>
            <person name="VanBuren R."/>
            <person name="Zhang Q."/>
            <person name="Andrade A.C."/>
            <person name="Argout X."/>
            <person name="Bertrand B."/>
            <person name="de Kochko A."/>
            <person name="Graziosi G."/>
            <person name="Henry R.J."/>
            <person name="Jayarama X."/>
            <person name="Ming R."/>
            <person name="Nagai C."/>
            <person name="Rounsley S."/>
            <person name="Sankoff D."/>
            <person name="Giuliano G."/>
            <person name="Albert V.A."/>
            <person name="Wincker P."/>
            <person name="Lashermes P."/>
        </authorList>
    </citation>
    <scope>NUCLEOTIDE SEQUENCE [LARGE SCALE GENOMIC DNA]</scope>
    <source>
        <strain evidence="3">cv. DH200-94</strain>
    </source>
</reference>